<evidence type="ECO:0000313" key="4">
    <source>
        <dbReference type="EMBL" id="MBU3829813.1"/>
    </source>
</evidence>
<proteinExistence type="predicted"/>
<evidence type="ECO:0000313" key="5">
    <source>
        <dbReference type="Proteomes" id="UP000824180"/>
    </source>
</evidence>
<dbReference type="AlphaFoldDB" id="A0A9E2KVB5"/>
<evidence type="ECO:0000256" key="1">
    <source>
        <dbReference type="ARBA" id="ARBA00022729"/>
    </source>
</evidence>
<organism evidence="4 5">
    <name type="scientific">Candidatus Limosilactobacillus merdavium</name>
    <dbReference type="NCBI Taxonomy" id="2838651"/>
    <lineage>
        <taxon>Bacteria</taxon>
        <taxon>Bacillati</taxon>
        <taxon>Bacillota</taxon>
        <taxon>Bacilli</taxon>
        <taxon>Lactobacillales</taxon>
        <taxon>Lactobacillaceae</taxon>
        <taxon>Limosilactobacillus</taxon>
    </lineage>
</organism>
<feature type="region of interest" description="Disordered" evidence="2">
    <location>
        <begin position="38"/>
        <end position="108"/>
    </location>
</feature>
<feature type="compositionally biased region" description="Polar residues" evidence="2">
    <location>
        <begin position="44"/>
        <end position="59"/>
    </location>
</feature>
<sequence>MNKLSTKNHYKLYKAGKQWVTALVIATTLGVTAVTTTAHAEDNPATTNEQSELVKSVTTKTDDGSKPDSLADQTENSKQEKAVDQSSMTKKSGQDIKNEQQPAKVTTTFDNDQQLHKLFTSDTDINTVKQLLGPATIFHIFS</sequence>
<gene>
    <name evidence="4" type="ORF">H9843_02825</name>
</gene>
<feature type="compositionally biased region" description="Polar residues" evidence="2">
    <location>
        <begin position="99"/>
        <end position="108"/>
    </location>
</feature>
<reference evidence="4" key="1">
    <citation type="journal article" date="2021" name="PeerJ">
        <title>Extensive microbial diversity within the chicken gut microbiome revealed by metagenomics and culture.</title>
        <authorList>
            <person name="Gilroy R."/>
            <person name="Ravi A."/>
            <person name="Getino M."/>
            <person name="Pursley I."/>
            <person name="Horton D.L."/>
            <person name="Alikhan N.F."/>
            <person name="Baker D."/>
            <person name="Gharbi K."/>
            <person name="Hall N."/>
            <person name="Watson M."/>
            <person name="Adriaenssens E.M."/>
            <person name="Foster-Nyarko E."/>
            <person name="Jarju S."/>
            <person name="Secka A."/>
            <person name="Antonio M."/>
            <person name="Oren A."/>
            <person name="Chaudhuri R.R."/>
            <person name="La Ragione R."/>
            <person name="Hildebrand F."/>
            <person name="Pallen M.J."/>
        </authorList>
    </citation>
    <scope>NUCLEOTIDE SEQUENCE</scope>
    <source>
        <strain evidence="4">876</strain>
    </source>
</reference>
<feature type="signal peptide" evidence="3">
    <location>
        <begin position="1"/>
        <end position="40"/>
    </location>
</feature>
<keyword evidence="1 3" id="KW-0732">Signal</keyword>
<evidence type="ECO:0000256" key="2">
    <source>
        <dbReference type="SAM" id="MobiDB-lite"/>
    </source>
</evidence>
<accession>A0A9E2KVB5</accession>
<name>A0A9E2KVB5_9LACO</name>
<dbReference type="NCBIfam" id="TIGR03715">
    <property type="entry name" value="KxYKxGKxW"/>
    <property type="match status" value="1"/>
</dbReference>
<comment type="caution">
    <text evidence="4">The sequence shown here is derived from an EMBL/GenBank/DDBJ whole genome shotgun (WGS) entry which is preliminary data.</text>
</comment>
<protein>
    <submittedName>
        <fullName evidence="4">KxYKxGKxW signal peptide domain-containing protein</fullName>
    </submittedName>
</protein>
<feature type="chain" id="PRO_5038921681" evidence="3">
    <location>
        <begin position="41"/>
        <end position="142"/>
    </location>
</feature>
<reference evidence="4" key="2">
    <citation type="submission" date="2021-04" db="EMBL/GenBank/DDBJ databases">
        <authorList>
            <person name="Gilroy R."/>
        </authorList>
    </citation>
    <scope>NUCLEOTIDE SEQUENCE</scope>
    <source>
        <strain evidence="4">876</strain>
    </source>
</reference>
<dbReference type="InterPro" id="IPR022263">
    <property type="entry name" value="KxYKxGKxW"/>
</dbReference>
<dbReference type="Proteomes" id="UP000824180">
    <property type="component" value="Unassembled WGS sequence"/>
</dbReference>
<dbReference type="EMBL" id="JAHLFK010000023">
    <property type="protein sequence ID" value="MBU3829813.1"/>
    <property type="molecule type" value="Genomic_DNA"/>
</dbReference>
<evidence type="ECO:0000256" key="3">
    <source>
        <dbReference type="SAM" id="SignalP"/>
    </source>
</evidence>
<feature type="non-terminal residue" evidence="4">
    <location>
        <position position="142"/>
    </location>
</feature>
<dbReference type="Pfam" id="PF19258">
    <property type="entry name" value="KxYKxGKxW_sig"/>
    <property type="match status" value="1"/>
</dbReference>